<organism evidence="1 2">
    <name type="scientific">Adineta ricciae</name>
    <name type="common">Rotifer</name>
    <dbReference type="NCBI Taxonomy" id="249248"/>
    <lineage>
        <taxon>Eukaryota</taxon>
        <taxon>Metazoa</taxon>
        <taxon>Spiralia</taxon>
        <taxon>Gnathifera</taxon>
        <taxon>Rotifera</taxon>
        <taxon>Eurotatoria</taxon>
        <taxon>Bdelloidea</taxon>
        <taxon>Adinetida</taxon>
        <taxon>Adinetidae</taxon>
        <taxon>Adineta</taxon>
    </lineage>
</organism>
<protein>
    <submittedName>
        <fullName evidence="1">Uncharacterized protein</fullName>
    </submittedName>
</protein>
<sequence length="155" mass="18198">MNWNYCRDILIDELAVEGLEGCTFNHLYTTVEPLLFPTDNRLSNENYLRSYLWKILLSCSCIELYELPVKLLPPASPNNLAVENVELNHRGYSSSYHQRKLISNRTAYMNLDDVSTLDRIHLVVEQNVREFRIIQGQFDTKQLFSKYEYALLECI</sequence>
<evidence type="ECO:0000313" key="2">
    <source>
        <dbReference type="Proteomes" id="UP000663828"/>
    </source>
</evidence>
<comment type="caution">
    <text evidence="1">The sequence shown here is derived from an EMBL/GenBank/DDBJ whole genome shotgun (WGS) entry which is preliminary data.</text>
</comment>
<dbReference type="Proteomes" id="UP000663828">
    <property type="component" value="Unassembled WGS sequence"/>
</dbReference>
<reference evidence="1" key="1">
    <citation type="submission" date="2021-02" db="EMBL/GenBank/DDBJ databases">
        <authorList>
            <person name="Nowell W R."/>
        </authorList>
    </citation>
    <scope>NUCLEOTIDE SEQUENCE</scope>
</reference>
<dbReference type="AlphaFoldDB" id="A0A816FF42"/>
<keyword evidence="2" id="KW-1185">Reference proteome</keyword>
<accession>A0A816FF42</accession>
<feature type="non-terminal residue" evidence="1">
    <location>
        <position position="155"/>
    </location>
</feature>
<evidence type="ECO:0000313" key="1">
    <source>
        <dbReference type="EMBL" id="CAF1660697.1"/>
    </source>
</evidence>
<gene>
    <name evidence="1" type="ORF">XAT740_LOCUS56803</name>
</gene>
<name>A0A816FF42_ADIRI</name>
<dbReference type="EMBL" id="CAJNOR010011362">
    <property type="protein sequence ID" value="CAF1660697.1"/>
    <property type="molecule type" value="Genomic_DNA"/>
</dbReference>
<proteinExistence type="predicted"/>